<organism evidence="1 2">
    <name type="scientific">Naganishia cerealis</name>
    <dbReference type="NCBI Taxonomy" id="610337"/>
    <lineage>
        <taxon>Eukaryota</taxon>
        <taxon>Fungi</taxon>
        <taxon>Dikarya</taxon>
        <taxon>Basidiomycota</taxon>
        <taxon>Agaricomycotina</taxon>
        <taxon>Tremellomycetes</taxon>
        <taxon>Filobasidiales</taxon>
        <taxon>Filobasidiaceae</taxon>
        <taxon>Naganishia</taxon>
    </lineage>
</organism>
<sequence>MAVTTLNDGDGSVSPRASKTKIISIIFLFLLSLLAFVCQTEFTSRAYTVGFKEPIALLLVTHGMWWILWPIQVILIAVFRTGHRLMYQRRLGEYEPVNSPGQIHDPNLLVSKPVNVYKYFKKSIVKQVHNVYHTSILIYEANVNGDTRTEEINQLIDLNPHISNTSSLRACFKSALGTPSIKYILAKSAMITMVLTIAGFTWYGAMLMTYASDVTAIYNCLAFTAYAFAIPILKERFSWLKVSSVIIAIAGVFIVAYSGDAADGDNPYPYRFWGNLIILAGAVLYGYYEVLYKKYTCIPAHLATIITPRRQLTFSNFIMALFGTFTFLILFTSMALVHIFHIHHFNLFDYGDKTGLIWSYIIGSLISNILFSAAFLSLMALTNPVLSSVSSLTTIFLIGLTEWVLFGVKLSFQQLLGDMFVIAGFVLLTAASWKEISEGNDDDDVENVSTFSFPVSTDGTI</sequence>
<keyword evidence="2" id="KW-1185">Reference proteome</keyword>
<evidence type="ECO:0000313" key="2">
    <source>
        <dbReference type="Proteomes" id="UP001241377"/>
    </source>
</evidence>
<evidence type="ECO:0000313" key="1">
    <source>
        <dbReference type="EMBL" id="KAJ9093013.1"/>
    </source>
</evidence>
<accession>A0ACC2V1Q2</accession>
<reference evidence="1" key="1">
    <citation type="submission" date="2023-04" db="EMBL/GenBank/DDBJ databases">
        <title>Draft Genome sequencing of Naganishia species isolated from polar environments using Oxford Nanopore Technology.</title>
        <authorList>
            <person name="Leo P."/>
            <person name="Venkateswaran K."/>
        </authorList>
    </citation>
    <scope>NUCLEOTIDE SEQUENCE</scope>
    <source>
        <strain evidence="1">MNA-CCFEE 5261</strain>
    </source>
</reference>
<name>A0ACC2V1Q2_9TREE</name>
<comment type="caution">
    <text evidence="1">The sequence shown here is derived from an EMBL/GenBank/DDBJ whole genome shotgun (WGS) entry which is preliminary data.</text>
</comment>
<proteinExistence type="predicted"/>
<dbReference type="EMBL" id="JASBWR010000128">
    <property type="protein sequence ID" value="KAJ9093013.1"/>
    <property type="molecule type" value="Genomic_DNA"/>
</dbReference>
<gene>
    <name evidence="1" type="ORF">QFC19_008508</name>
</gene>
<dbReference type="Proteomes" id="UP001241377">
    <property type="component" value="Unassembled WGS sequence"/>
</dbReference>
<protein>
    <submittedName>
        <fullName evidence="1">Uncharacterized protein</fullName>
    </submittedName>
</protein>